<evidence type="ECO:0000256" key="7">
    <source>
        <dbReference type="ARBA" id="ARBA00025046"/>
    </source>
</evidence>
<dbReference type="PANTHER" id="PTHR33254">
    <property type="entry name" value="4-HYDROXY-4-METHYL-2-OXOGLUTARATE ALDOLASE 3-RELATED"/>
    <property type="match status" value="1"/>
</dbReference>
<dbReference type="GO" id="GO:0008428">
    <property type="term" value="F:ribonuclease inhibitor activity"/>
    <property type="evidence" value="ECO:0007669"/>
    <property type="project" value="InterPro"/>
</dbReference>
<dbReference type="EMBL" id="CP012109">
    <property type="protein sequence ID" value="AKQ69687.1"/>
    <property type="molecule type" value="Genomic_DNA"/>
</dbReference>
<comment type="cofactor">
    <cofactor evidence="2 10">
        <name>a divalent metal cation</name>
        <dbReference type="ChEBI" id="CHEBI:60240"/>
    </cofactor>
</comment>
<evidence type="ECO:0000256" key="8">
    <source>
        <dbReference type="ARBA" id="ARBA00047973"/>
    </source>
</evidence>
<evidence type="ECO:0000256" key="6">
    <source>
        <dbReference type="ARBA" id="ARBA00023239"/>
    </source>
</evidence>
<feature type="binding site" evidence="9">
    <location>
        <position position="103"/>
    </location>
    <ligand>
        <name>substrate</name>
    </ligand>
</feature>
<dbReference type="GO" id="GO:0008948">
    <property type="term" value="F:oxaloacetate decarboxylase activity"/>
    <property type="evidence" value="ECO:0007669"/>
    <property type="project" value="UniProtKB-EC"/>
</dbReference>
<dbReference type="PANTHER" id="PTHR33254:SF4">
    <property type="entry name" value="4-HYDROXY-4-METHYL-2-OXOGLUTARATE ALDOLASE 3-RELATED"/>
    <property type="match status" value="1"/>
</dbReference>
<keyword evidence="9" id="KW-0460">Magnesium</keyword>
<evidence type="ECO:0000256" key="9">
    <source>
        <dbReference type="PIRSR" id="PIRSR605493-1"/>
    </source>
</evidence>
<comment type="catalytic activity">
    <reaction evidence="1 10">
        <text>4-hydroxy-4-methyl-2-oxoglutarate = 2 pyruvate</text>
        <dbReference type="Rhea" id="RHEA:22748"/>
        <dbReference type="ChEBI" id="CHEBI:15361"/>
        <dbReference type="ChEBI" id="CHEBI:58276"/>
        <dbReference type="EC" id="4.1.3.17"/>
    </reaction>
</comment>
<dbReference type="PATRIC" id="fig|1297742.4.peg.6689"/>
<comment type="function">
    <text evidence="7 10">Catalyzes the aldol cleavage of 4-hydroxy-4-methyl-2-oxoglutarate (HMG) into 2 molecules of pyruvate. Also contains a secondary oxaloacetate (OAA) decarboxylase activity due to the common pyruvate enolate transition state formed following C-C bond cleavage in the retro-aldol and decarboxylation reactions.</text>
</comment>
<dbReference type="InterPro" id="IPR010203">
    <property type="entry name" value="RraA"/>
</dbReference>
<evidence type="ECO:0000256" key="2">
    <source>
        <dbReference type="ARBA" id="ARBA00001968"/>
    </source>
</evidence>
<dbReference type="OrthoDB" id="943692at2"/>
<feature type="binding site" evidence="9">
    <location>
        <position position="104"/>
    </location>
    <ligand>
        <name>Mg(2+)</name>
        <dbReference type="ChEBI" id="CHEBI:18420"/>
    </ligand>
</feature>
<evidence type="ECO:0000256" key="4">
    <source>
        <dbReference type="ARBA" id="ARBA00011233"/>
    </source>
</evidence>
<dbReference type="GO" id="GO:0046872">
    <property type="term" value="F:metal ion binding"/>
    <property type="evidence" value="ECO:0007669"/>
    <property type="project" value="UniProtKB-KW"/>
</dbReference>
<dbReference type="eggNOG" id="COG0684">
    <property type="taxonomic scope" value="Bacteria"/>
</dbReference>
<evidence type="ECO:0000256" key="3">
    <source>
        <dbReference type="ARBA" id="ARBA00008621"/>
    </source>
</evidence>
<dbReference type="GO" id="GO:0047443">
    <property type="term" value="F:4-hydroxy-4-methyl-2-oxoglutarate aldolase activity"/>
    <property type="evidence" value="ECO:0007669"/>
    <property type="project" value="UniProtKB-EC"/>
</dbReference>
<dbReference type="GO" id="GO:0051252">
    <property type="term" value="P:regulation of RNA metabolic process"/>
    <property type="evidence" value="ECO:0007669"/>
    <property type="project" value="InterPro"/>
</dbReference>
<name>A0A0H4XMV1_9BACT</name>
<dbReference type="CDD" id="cd16841">
    <property type="entry name" value="RraA_family"/>
    <property type="match status" value="1"/>
</dbReference>
<dbReference type="EC" id="4.1.1.112" evidence="10"/>
<dbReference type="Gene3D" id="3.50.30.40">
    <property type="entry name" value="Ribonuclease E inhibitor RraA/RraA-like"/>
    <property type="match status" value="1"/>
</dbReference>
<comment type="catalytic activity">
    <reaction evidence="8 10">
        <text>oxaloacetate + H(+) = pyruvate + CO2</text>
        <dbReference type="Rhea" id="RHEA:15641"/>
        <dbReference type="ChEBI" id="CHEBI:15361"/>
        <dbReference type="ChEBI" id="CHEBI:15378"/>
        <dbReference type="ChEBI" id="CHEBI:16452"/>
        <dbReference type="ChEBI" id="CHEBI:16526"/>
        <dbReference type="EC" id="4.1.1.112"/>
    </reaction>
</comment>
<evidence type="ECO:0000313" key="12">
    <source>
        <dbReference type="Proteomes" id="UP000009026"/>
    </source>
</evidence>
<dbReference type="NCBIfam" id="TIGR01935">
    <property type="entry name" value="NOT-MenG"/>
    <property type="match status" value="1"/>
</dbReference>
<evidence type="ECO:0000313" key="11">
    <source>
        <dbReference type="EMBL" id="AKQ69687.1"/>
    </source>
</evidence>
<evidence type="ECO:0000256" key="1">
    <source>
        <dbReference type="ARBA" id="ARBA00001342"/>
    </source>
</evidence>
<dbReference type="AlphaFoldDB" id="A0A0H4XMV1"/>
<reference evidence="11 12" key="1">
    <citation type="journal article" date="2016" name="PLoS ONE">
        <title>Complete Genome Sequence and Comparative Genomics of a Novel Myxobacterium Myxococcus hansupus.</title>
        <authorList>
            <person name="Sharma G."/>
            <person name="Narwani T."/>
            <person name="Subramanian S."/>
        </authorList>
    </citation>
    <scope>NUCLEOTIDE SEQUENCE [LARGE SCALE GENOMIC DNA]</scope>
    <source>
        <strain evidence="12">mixupus</strain>
    </source>
</reference>
<dbReference type="Pfam" id="PF03737">
    <property type="entry name" value="RraA-like"/>
    <property type="match status" value="1"/>
</dbReference>
<dbReference type="NCBIfam" id="NF006875">
    <property type="entry name" value="PRK09372.1"/>
    <property type="match status" value="1"/>
</dbReference>
<comment type="cofactor">
    <cofactor evidence="9">
        <name>Mg(2+)</name>
        <dbReference type="ChEBI" id="CHEBI:18420"/>
    </cofactor>
</comment>
<keyword evidence="6 10" id="KW-0456">Lyase</keyword>
<protein>
    <recommendedName>
        <fullName evidence="10">4-hydroxy-4-methyl-2-oxoglutarate aldolase</fullName>
        <shortName evidence="10">HMG aldolase</shortName>
        <ecNumber evidence="10">4.1.1.112</ecNumber>
        <ecNumber evidence="10">4.1.3.17</ecNumber>
    </recommendedName>
    <alternativeName>
        <fullName evidence="10">Oxaloacetate decarboxylase</fullName>
    </alternativeName>
</protein>
<dbReference type="InterPro" id="IPR036704">
    <property type="entry name" value="RraA/RraA-like_sf"/>
</dbReference>
<keyword evidence="12" id="KW-1185">Reference proteome</keyword>
<gene>
    <name evidence="11" type="ORF">A176_006599</name>
</gene>
<dbReference type="InterPro" id="IPR005493">
    <property type="entry name" value="RraA/RraA-like"/>
</dbReference>
<dbReference type="STRING" id="1297742.A176_006599"/>
<dbReference type="RefSeq" id="WP_002636248.1">
    <property type="nucleotide sequence ID" value="NZ_CP012109.1"/>
</dbReference>
<dbReference type="Proteomes" id="UP000009026">
    <property type="component" value="Chromosome"/>
</dbReference>
<evidence type="ECO:0000256" key="10">
    <source>
        <dbReference type="RuleBase" id="RU004338"/>
    </source>
</evidence>
<organism evidence="11 12">
    <name type="scientific">Pseudomyxococcus hansupus</name>
    <dbReference type="NCBI Taxonomy" id="1297742"/>
    <lineage>
        <taxon>Bacteria</taxon>
        <taxon>Pseudomonadati</taxon>
        <taxon>Myxococcota</taxon>
        <taxon>Myxococcia</taxon>
        <taxon>Myxococcales</taxon>
        <taxon>Cystobacterineae</taxon>
        <taxon>Myxococcaceae</taxon>
        <taxon>Pseudomyxococcus</taxon>
    </lineage>
</organism>
<dbReference type="SUPFAM" id="SSF89562">
    <property type="entry name" value="RraA-like"/>
    <property type="match status" value="1"/>
</dbReference>
<accession>A0A0H4XMV1</accession>
<sequence>MSAFTNFKTADLCDAHAGTAQFQIAEPGFHDYGGVRTFAGPISTVRAPEDNSLVRKALEEPGKGRVLVVDGGGSRRCALVGDQLALLAQQNGWAGVVVNGCIRDAEDVGRMPIGVKALGTHPLKSLKRNEGQRDVEVRFAGVVFRPGHYVYADLDGIIVSESPLS</sequence>
<evidence type="ECO:0000256" key="5">
    <source>
        <dbReference type="ARBA" id="ARBA00022723"/>
    </source>
</evidence>
<comment type="similarity">
    <text evidence="3 10">Belongs to the class II aldolase/RraA-like family.</text>
</comment>
<feature type="binding site" evidence="9">
    <location>
        <begin position="81"/>
        <end position="84"/>
    </location>
    <ligand>
        <name>substrate</name>
    </ligand>
</feature>
<dbReference type="KEGG" id="mym:A176_006599"/>
<comment type="subunit">
    <text evidence="4 10">Homotrimer.</text>
</comment>
<dbReference type="EC" id="4.1.3.17" evidence="10"/>
<keyword evidence="5 9" id="KW-0479">Metal-binding</keyword>
<proteinExistence type="inferred from homology"/>